<reference evidence="5 6" key="1">
    <citation type="submission" date="2023-06" db="EMBL/GenBank/DDBJ databases">
        <title>Alteromonas sp. ASW11-36 isolated from intertidal sand.</title>
        <authorList>
            <person name="Li Y."/>
        </authorList>
    </citation>
    <scope>NUCLEOTIDE SEQUENCE [LARGE SCALE GENOMIC DNA]</scope>
    <source>
        <strain evidence="5 6">ASW11-36</strain>
    </source>
</reference>
<evidence type="ECO:0000259" key="4">
    <source>
        <dbReference type="SMART" id="SM00822"/>
    </source>
</evidence>
<dbReference type="InterPro" id="IPR057326">
    <property type="entry name" value="KR_dom"/>
</dbReference>
<dbReference type="PANTHER" id="PTHR44196:SF3">
    <property type="entry name" value="SHORT CHAIN DEHYDROGENASE FAMILY PROTEIN"/>
    <property type="match status" value="1"/>
</dbReference>
<evidence type="ECO:0000313" key="5">
    <source>
        <dbReference type="EMBL" id="MDM7860843.1"/>
    </source>
</evidence>
<dbReference type="InterPro" id="IPR036291">
    <property type="entry name" value="NAD(P)-bd_dom_sf"/>
</dbReference>
<dbReference type="PANTHER" id="PTHR44196">
    <property type="entry name" value="DEHYDROGENASE/REDUCTASE SDR FAMILY MEMBER 7B"/>
    <property type="match status" value="1"/>
</dbReference>
<dbReference type="SMART" id="SM00822">
    <property type="entry name" value="PKS_KR"/>
    <property type="match status" value="1"/>
</dbReference>
<dbReference type="RefSeq" id="WP_289365127.1">
    <property type="nucleotide sequence ID" value="NZ_JAUCBP010000007.1"/>
</dbReference>
<dbReference type="InterPro" id="IPR020904">
    <property type="entry name" value="Sc_DH/Rdtase_CS"/>
</dbReference>
<dbReference type="Pfam" id="PF00106">
    <property type="entry name" value="adh_short"/>
    <property type="match status" value="1"/>
</dbReference>
<dbReference type="EMBL" id="JAUCBP010000007">
    <property type="protein sequence ID" value="MDM7860843.1"/>
    <property type="molecule type" value="Genomic_DNA"/>
</dbReference>
<dbReference type="PRINTS" id="PR00080">
    <property type="entry name" value="SDRFAMILY"/>
</dbReference>
<feature type="domain" description="Ketoreductase" evidence="4">
    <location>
        <begin position="11"/>
        <end position="206"/>
    </location>
</feature>
<sequence length="291" mass="31984">MPSVQAFYTNKTVIVTGAASGIGKALAKVFASYGANLALCDRDGELLVATAEALIEEHNAASVITREMDVADPQAWQSFVNQAYTQFGHIDICINNAGIEGTSAPVWASDFATLERVMAVNFYGVVHGTRSVLPYLIDRPWAAIVNVSSIFGMIGAANAADYCASKFAVRGYTEAFRAELAEIYPHIQIQLVHPGGISTNIARRDNSQSFKRKFLTTAPQKIAEHIALRVMRNQARIVYGNQSGLVHMASRLLPLNWLAKLVGKQMRQLDMQNDYRLDHPGFQVPEKKVDK</sequence>
<dbReference type="SUPFAM" id="SSF51735">
    <property type="entry name" value="NAD(P)-binding Rossmann-fold domains"/>
    <property type="match status" value="1"/>
</dbReference>
<evidence type="ECO:0000256" key="2">
    <source>
        <dbReference type="ARBA" id="ARBA00023002"/>
    </source>
</evidence>
<comment type="similarity">
    <text evidence="1 3">Belongs to the short-chain dehydrogenases/reductases (SDR) family.</text>
</comment>
<evidence type="ECO:0000313" key="6">
    <source>
        <dbReference type="Proteomes" id="UP001234343"/>
    </source>
</evidence>
<accession>A0ABT7SXC7</accession>
<dbReference type="Proteomes" id="UP001234343">
    <property type="component" value="Unassembled WGS sequence"/>
</dbReference>
<proteinExistence type="inferred from homology"/>
<protein>
    <submittedName>
        <fullName evidence="5">SDR family oxidoreductase</fullName>
    </submittedName>
</protein>
<dbReference type="Gene3D" id="3.40.50.720">
    <property type="entry name" value="NAD(P)-binding Rossmann-like Domain"/>
    <property type="match status" value="1"/>
</dbReference>
<keyword evidence="2" id="KW-0560">Oxidoreductase</keyword>
<organism evidence="5 6">
    <name type="scientific">Alteromonas arenosi</name>
    <dbReference type="NCBI Taxonomy" id="3055817"/>
    <lineage>
        <taxon>Bacteria</taxon>
        <taxon>Pseudomonadati</taxon>
        <taxon>Pseudomonadota</taxon>
        <taxon>Gammaproteobacteria</taxon>
        <taxon>Alteromonadales</taxon>
        <taxon>Alteromonadaceae</taxon>
        <taxon>Alteromonas/Salinimonas group</taxon>
        <taxon>Alteromonas</taxon>
    </lineage>
</organism>
<evidence type="ECO:0000256" key="1">
    <source>
        <dbReference type="ARBA" id="ARBA00006484"/>
    </source>
</evidence>
<dbReference type="InterPro" id="IPR002347">
    <property type="entry name" value="SDR_fam"/>
</dbReference>
<gene>
    <name evidence="5" type="ORF">QTP81_09570</name>
</gene>
<dbReference type="PROSITE" id="PS00061">
    <property type="entry name" value="ADH_SHORT"/>
    <property type="match status" value="1"/>
</dbReference>
<dbReference type="PRINTS" id="PR00081">
    <property type="entry name" value="GDHRDH"/>
</dbReference>
<comment type="caution">
    <text evidence="5">The sequence shown here is derived from an EMBL/GenBank/DDBJ whole genome shotgun (WGS) entry which is preliminary data.</text>
</comment>
<name>A0ABT7SXC7_9ALTE</name>
<keyword evidence="6" id="KW-1185">Reference proteome</keyword>
<evidence type="ECO:0000256" key="3">
    <source>
        <dbReference type="RuleBase" id="RU000363"/>
    </source>
</evidence>